<feature type="domain" description="ABC-type glycine betaine transport system substrate-binding" evidence="1">
    <location>
        <begin position="42"/>
        <end position="325"/>
    </location>
</feature>
<reference evidence="3" key="1">
    <citation type="submission" date="2017-08" db="EMBL/GenBank/DDBJ databases">
        <title>A dynamic microbial community with high functional redundancy inhabits the cold, oxic subseafloor aquifer.</title>
        <authorList>
            <person name="Tully B.J."/>
            <person name="Wheat C.G."/>
            <person name="Glazer B.T."/>
            <person name="Huber J.A."/>
        </authorList>
    </citation>
    <scope>NUCLEOTIDE SEQUENCE [LARGE SCALE GENOMIC DNA]</scope>
</reference>
<dbReference type="PROSITE" id="PS51257">
    <property type="entry name" value="PROKAR_LIPOPROTEIN"/>
    <property type="match status" value="1"/>
</dbReference>
<dbReference type="CDD" id="cd13641">
    <property type="entry name" value="PBP2_HisX_like"/>
    <property type="match status" value="1"/>
</dbReference>
<dbReference type="Gene3D" id="3.40.190.100">
    <property type="entry name" value="Glycine betaine-binding periplasmic protein, domain 2"/>
    <property type="match status" value="1"/>
</dbReference>
<organism evidence="2 3">
    <name type="scientific">SAR324 cluster bacterium</name>
    <dbReference type="NCBI Taxonomy" id="2024889"/>
    <lineage>
        <taxon>Bacteria</taxon>
        <taxon>Deltaproteobacteria</taxon>
        <taxon>SAR324 cluster</taxon>
    </lineage>
</organism>
<dbReference type="Proteomes" id="UP000218113">
    <property type="component" value="Unassembled WGS sequence"/>
</dbReference>
<dbReference type="GO" id="GO:0043190">
    <property type="term" value="C:ATP-binding cassette (ABC) transporter complex"/>
    <property type="evidence" value="ECO:0007669"/>
    <property type="project" value="InterPro"/>
</dbReference>
<dbReference type="GO" id="GO:0022857">
    <property type="term" value="F:transmembrane transporter activity"/>
    <property type="evidence" value="ECO:0007669"/>
    <property type="project" value="InterPro"/>
</dbReference>
<dbReference type="AlphaFoldDB" id="A0A2A4T8N7"/>
<protein>
    <submittedName>
        <fullName evidence="2">ABC transporter substrate-binding protein</fullName>
    </submittedName>
</protein>
<accession>A0A2A4T8N7</accession>
<evidence type="ECO:0000313" key="2">
    <source>
        <dbReference type="EMBL" id="PCI30000.1"/>
    </source>
</evidence>
<dbReference type="Pfam" id="PF04069">
    <property type="entry name" value="OpuAC"/>
    <property type="match status" value="1"/>
</dbReference>
<dbReference type="EMBL" id="NVSR01000008">
    <property type="protein sequence ID" value="PCI30000.1"/>
    <property type="molecule type" value="Genomic_DNA"/>
</dbReference>
<sequence>MKKLLIAISMLALAGCDSSPSESKVVENAQQTTQEVTQTCGKVTLADMNWNSATLIANIDSFILEHGYGCETSLIPGETTPTGTSMIEKGEPDIASEFWSNSLADTIAKGVTEKRLRIAGNSLSDGGEEGFWVPQYMVDERPELATIEGIIANIELFKHPEDPDRAAFMGCPPGWGCDRSSRNLFRALKLEEKGMDLIDPGSGAALAGSIAKAYERKQAWFGYYWAPTDILGKYGLVKVDFGTGVDKKHFLECISKLECKDPQVTMFPTAPVQTVTTEAFALRVPVVYEYLTKRSFTNAEMNKLLAWMSDSQADGDVAMEYFLKNYESKWSAWVPNDVKQKVKSALASL</sequence>
<evidence type="ECO:0000313" key="3">
    <source>
        <dbReference type="Proteomes" id="UP000218113"/>
    </source>
</evidence>
<evidence type="ECO:0000259" key="1">
    <source>
        <dbReference type="Pfam" id="PF04069"/>
    </source>
</evidence>
<dbReference type="Gene3D" id="3.40.190.10">
    <property type="entry name" value="Periplasmic binding protein-like II"/>
    <property type="match status" value="1"/>
</dbReference>
<name>A0A2A4T8N7_9DELT</name>
<dbReference type="InterPro" id="IPR007210">
    <property type="entry name" value="ABC_Gly_betaine_transp_sub-bd"/>
</dbReference>
<comment type="caution">
    <text evidence="2">The sequence shown here is derived from an EMBL/GenBank/DDBJ whole genome shotgun (WGS) entry which is preliminary data.</text>
</comment>
<dbReference type="SUPFAM" id="SSF53850">
    <property type="entry name" value="Periplasmic binding protein-like II"/>
    <property type="match status" value="1"/>
</dbReference>
<gene>
    <name evidence="2" type="ORF">COB67_02700</name>
</gene>
<proteinExistence type="predicted"/>